<evidence type="ECO:0000313" key="8">
    <source>
        <dbReference type="EMBL" id="RUO29657.1"/>
    </source>
</evidence>
<evidence type="ECO:0000313" key="9">
    <source>
        <dbReference type="Proteomes" id="UP000287823"/>
    </source>
</evidence>
<feature type="binding site" evidence="7">
    <location>
        <position position="150"/>
    </location>
    <ligand>
        <name>a 1,2-diacyl-sn-glycero-3-phospho-(1'-sn-glycerol)</name>
        <dbReference type="ChEBI" id="CHEBI:64716"/>
    </ligand>
</feature>
<keyword evidence="8" id="KW-0449">Lipoprotein</keyword>
<dbReference type="UniPathway" id="UPA00664"/>
<organism evidence="8 9">
    <name type="scientific">Aliidiomarina soli</name>
    <dbReference type="NCBI Taxonomy" id="1928574"/>
    <lineage>
        <taxon>Bacteria</taxon>
        <taxon>Pseudomonadati</taxon>
        <taxon>Pseudomonadota</taxon>
        <taxon>Gammaproteobacteria</taxon>
        <taxon>Alteromonadales</taxon>
        <taxon>Idiomarinaceae</taxon>
        <taxon>Aliidiomarina</taxon>
    </lineage>
</organism>
<dbReference type="Proteomes" id="UP000287823">
    <property type="component" value="Unassembled WGS sequence"/>
</dbReference>
<feature type="transmembrane region" description="Helical" evidence="7">
    <location>
        <begin position="107"/>
        <end position="124"/>
    </location>
</feature>
<keyword evidence="5 7" id="KW-1133">Transmembrane helix</keyword>
<keyword evidence="6 7" id="KW-0472">Membrane</keyword>
<comment type="subcellular location">
    <subcellularLocation>
        <location evidence="7">Cell membrane</location>
        <topology evidence="7">Multi-pass membrane protein</topology>
    </subcellularLocation>
</comment>
<keyword evidence="3 7" id="KW-0808">Transferase</keyword>
<keyword evidence="4 7" id="KW-0812">Transmembrane</keyword>
<dbReference type="Pfam" id="PF01790">
    <property type="entry name" value="LGT"/>
    <property type="match status" value="1"/>
</dbReference>
<comment type="caution">
    <text evidence="8">The sequence shown here is derived from an EMBL/GenBank/DDBJ whole genome shotgun (WGS) entry which is preliminary data.</text>
</comment>
<dbReference type="EMBL" id="PIPO01000007">
    <property type="protein sequence ID" value="RUO29657.1"/>
    <property type="molecule type" value="Genomic_DNA"/>
</dbReference>
<evidence type="ECO:0000256" key="2">
    <source>
        <dbReference type="ARBA" id="ARBA00022475"/>
    </source>
</evidence>
<comment type="catalytic activity">
    <reaction evidence="7">
        <text>L-cysteinyl-[prolipoprotein] + a 1,2-diacyl-sn-glycero-3-phospho-(1'-sn-glycerol) = an S-1,2-diacyl-sn-glyceryl-L-cysteinyl-[prolipoprotein] + sn-glycerol 1-phosphate + H(+)</text>
        <dbReference type="Rhea" id="RHEA:56712"/>
        <dbReference type="Rhea" id="RHEA-COMP:14679"/>
        <dbReference type="Rhea" id="RHEA-COMP:14680"/>
        <dbReference type="ChEBI" id="CHEBI:15378"/>
        <dbReference type="ChEBI" id="CHEBI:29950"/>
        <dbReference type="ChEBI" id="CHEBI:57685"/>
        <dbReference type="ChEBI" id="CHEBI:64716"/>
        <dbReference type="ChEBI" id="CHEBI:140658"/>
        <dbReference type="EC" id="2.5.1.145"/>
    </reaction>
</comment>
<dbReference type="InterPro" id="IPR001640">
    <property type="entry name" value="Lgt"/>
</dbReference>
<dbReference type="AlphaFoldDB" id="A0A432WC74"/>
<keyword evidence="2 7" id="KW-1003">Cell membrane</keyword>
<evidence type="ECO:0000256" key="4">
    <source>
        <dbReference type="ARBA" id="ARBA00022692"/>
    </source>
</evidence>
<dbReference type="GO" id="GO:0042158">
    <property type="term" value="P:lipoprotein biosynthetic process"/>
    <property type="evidence" value="ECO:0007669"/>
    <property type="project" value="UniProtKB-UniRule"/>
</dbReference>
<dbReference type="NCBIfam" id="TIGR00544">
    <property type="entry name" value="lgt"/>
    <property type="match status" value="1"/>
</dbReference>
<dbReference type="GO" id="GO:0005886">
    <property type="term" value="C:plasma membrane"/>
    <property type="evidence" value="ECO:0007669"/>
    <property type="project" value="UniProtKB-SubCell"/>
</dbReference>
<dbReference type="EC" id="2.5.1.145" evidence="7"/>
<accession>A0A432WC74</accession>
<dbReference type="HAMAP" id="MF_01147">
    <property type="entry name" value="Lgt"/>
    <property type="match status" value="1"/>
</dbReference>
<feature type="transmembrane region" description="Helical" evidence="7">
    <location>
        <begin position="185"/>
        <end position="202"/>
    </location>
</feature>
<proteinExistence type="inferred from homology"/>
<dbReference type="PANTHER" id="PTHR30589">
    <property type="entry name" value="PROLIPOPROTEIN DIACYLGLYCERYL TRANSFERASE"/>
    <property type="match status" value="1"/>
</dbReference>
<name>A0A432WC74_9GAMM</name>
<feature type="transmembrane region" description="Helical" evidence="7">
    <location>
        <begin position="67"/>
        <end position="87"/>
    </location>
</feature>
<feature type="transmembrane region" description="Helical" evidence="7">
    <location>
        <begin position="23"/>
        <end position="41"/>
    </location>
</feature>
<feature type="transmembrane region" description="Helical" evidence="7">
    <location>
        <begin position="131"/>
        <end position="151"/>
    </location>
</feature>
<dbReference type="PANTHER" id="PTHR30589:SF0">
    <property type="entry name" value="PHOSPHATIDYLGLYCEROL--PROLIPOPROTEIN DIACYLGLYCERYL TRANSFERASE"/>
    <property type="match status" value="1"/>
</dbReference>
<dbReference type="RefSeq" id="WP_126800022.1">
    <property type="nucleotide sequence ID" value="NZ_PIPO01000007.1"/>
</dbReference>
<reference evidence="8 9" key="1">
    <citation type="journal article" date="2011" name="Front. Microbiol.">
        <title>Genomic signatures of strain selection and enhancement in Bacillus atrophaeus var. globigii, a historical biowarfare simulant.</title>
        <authorList>
            <person name="Gibbons H.S."/>
            <person name="Broomall S.M."/>
            <person name="McNew L.A."/>
            <person name="Daligault H."/>
            <person name="Chapman C."/>
            <person name="Bruce D."/>
            <person name="Karavis M."/>
            <person name="Krepps M."/>
            <person name="McGregor P.A."/>
            <person name="Hong C."/>
            <person name="Park K.H."/>
            <person name="Akmal A."/>
            <person name="Feldman A."/>
            <person name="Lin J.S."/>
            <person name="Chang W.E."/>
            <person name="Higgs B.W."/>
            <person name="Demirev P."/>
            <person name="Lindquist J."/>
            <person name="Liem A."/>
            <person name="Fochler E."/>
            <person name="Read T.D."/>
            <person name="Tapia R."/>
            <person name="Johnson S."/>
            <person name="Bishop-Lilly K.A."/>
            <person name="Detter C."/>
            <person name="Han C."/>
            <person name="Sozhamannan S."/>
            <person name="Rosenzweig C.N."/>
            <person name="Skowronski E.W."/>
        </authorList>
    </citation>
    <scope>NUCLEOTIDE SEQUENCE [LARGE SCALE GENOMIC DNA]</scope>
    <source>
        <strain evidence="8 9">Y4G10-17</strain>
    </source>
</reference>
<keyword evidence="9" id="KW-1185">Reference proteome</keyword>
<evidence type="ECO:0000256" key="1">
    <source>
        <dbReference type="ARBA" id="ARBA00007150"/>
    </source>
</evidence>
<evidence type="ECO:0000256" key="6">
    <source>
        <dbReference type="ARBA" id="ARBA00023136"/>
    </source>
</evidence>
<feature type="transmembrane region" description="Helical" evidence="7">
    <location>
        <begin position="209"/>
        <end position="226"/>
    </location>
</feature>
<comment type="function">
    <text evidence="7">Catalyzes the transfer of the diacylglyceryl group from phosphatidylglycerol to the sulfhydryl group of the N-terminal cysteine of a prolipoprotein, the first step in the formation of mature lipoproteins.</text>
</comment>
<evidence type="ECO:0000256" key="3">
    <source>
        <dbReference type="ARBA" id="ARBA00022679"/>
    </source>
</evidence>
<comment type="similarity">
    <text evidence="1 7">Belongs to the Lgt family.</text>
</comment>
<evidence type="ECO:0000256" key="5">
    <source>
        <dbReference type="ARBA" id="ARBA00022989"/>
    </source>
</evidence>
<feature type="transmembrane region" description="Helical" evidence="7">
    <location>
        <begin position="246"/>
        <end position="266"/>
    </location>
</feature>
<protein>
    <recommendedName>
        <fullName evidence="7">Phosphatidylglycerol--prolipoprotein diacylglyceryl transferase</fullName>
        <ecNumber evidence="7">2.5.1.145</ecNumber>
    </recommendedName>
</protein>
<gene>
    <name evidence="7" type="primary">lgt</name>
    <name evidence="8" type="ORF">CWE14_14470</name>
</gene>
<evidence type="ECO:0000256" key="7">
    <source>
        <dbReference type="HAMAP-Rule" id="MF_01147"/>
    </source>
</evidence>
<sequence>MTRDYYVHPEFDPIFFSVGPLDVRWYGLMYLVGLAFAWWWGNRQADRSLQGQAIGGEVWTREQWSDLLFWGFLALIIGGRIGYVLFYQFSAFLANPLYLFDITSGGMSFHGGLLGAIVAILLYAKVKGRSIMAVGDFVAPLVPIGLGAGRVGNYINGELWGRSTDVPWAVIFPAAGPDPRHASQLYQALFEGLLLFALLFWFSRRARPTGAVAGLFLIGYGCARLFTEYFREPDAHLGLLAASLSMGQWLSIPMVLVGILFLLLAYRGVFKPRYTQQVANKESKTKGKKRGGKS</sequence>
<comment type="pathway">
    <text evidence="7">Protein modification; lipoprotein biosynthesis (diacylglyceryl transfer).</text>
</comment>
<dbReference type="GO" id="GO:0008961">
    <property type="term" value="F:phosphatidylglycerol-prolipoprotein diacylglyceryl transferase activity"/>
    <property type="evidence" value="ECO:0007669"/>
    <property type="project" value="UniProtKB-UniRule"/>
</dbReference>
<dbReference type="PROSITE" id="PS01311">
    <property type="entry name" value="LGT"/>
    <property type="match status" value="1"/>
</dbReference>